<protein>
    <submittedName>
        <fullName evidence="4">Uncharacterized protein</fullName>
    </submittedName>
</protein>
<dbReference type="GO" id="GO:0006869">
    <property type="term" value="P:lipid transport"/>
    <property type="evidence" value="ECO:0007669"/>
    <property type="project" value="InterPro"/>
</dbReference>
<dbReference type="PANTHER" id="PTHR14096">
    <property type="entry name" value="APOLIPOPROTEIN L"/>
    <property type="match status" value="1"/>
</dbReference>
<dbReference type="Pfam" id="PF05461">
    <property type="entry name" value="ApoL"/>
    <property type="match status" value="1"/>
</dbReference>
<dbReference type="GO" id="GO:0005576">
    <property type="term" value="C:extracellular region"/>
    <property type="evidence" value="ECO:0007669"/>
    <property type="project" value="InterPro"/>
</dbReference>
<evidence type="ECO:0000313" key="5">
    <source>
        <dbReference type="Proteomes" id="UP001046870"/>
    </source>
</evidence>
<dbReference type="EMBL" id="JAFDVH010000019">
    <property type="protein sequence ID" value="KAG7460105.1"/>
    <property type="molecule type" value="Genomic_DNA"/>
</dbReference>
<comment type="caution">
    <text evidence="4">The sequence shown here is derived from an EMBL/GenBank/DDBJ whole genome shotgun (WGS) entry which is preliminary data.</text>
</comment>
<dbReference type="InterPro" id="IPR008405">
    <property type="entry name" value="ApoL"/>
</dbReference>
<keyword evidence="5" id="KW-1185">Reference proteome</keyword>
<dbReference type="GO" id="GO:0042157">
    <property type="term" value="P:lipoprotein metabolic process"/>
    <property type="evidence" value="ECO:0007669"/>
    <property type="project" value="InterPro"/>
</dbReference>
<dbReference type="GO" id="GO:0008289">
    <property type="term" value="F:lipid binding"/>
    <property type="evidence" value="ECO:0007669"/>
    <property type="project" value="InterPro"/>
</dbReference>
<evidence type="ECO:0000256" key="1">
    <source>
        <dbReference type="ARBA" id="ARBA00010090"/>
    </source>
</evidence>
<feature type="compositionally biased region" description="Basic and acidic residues" evidence="2">
    <location>
        <begin position="1"/>
        <end position="13"/>
    </location>
</feature>
<name>A0A9D3PH53_MEGAT</name>
<feature type="region of interest" description="Disordered" evidence="2">
    <location>
        <begin position="1"/>
        <end position="26"/>
    </location>
</feature>
<reference evidence="4" key="1">
    <citation type="submission" date="2021-01" db="EMBL/GenBank/DDBJ databases">
        <authorList>
            <person name="Zahm M."/>
            <person name="Roques C."/>
            <person name="Cabau C."/>
            <person name="Klopp C."/>
            <person name="Donnadieu C."/>
            <person name="Jouanno E."/>
            <person name="Lampietro C."/>
            <person name="Louis A."/>
            <person name="Herpin A."/>
            <person name="Echchiki A."/>
            <person name="Berthelot C."/>
            <person name="Parey E."/>
            <person name="Roest-Crollius H."/>
            <person name="Braasch I."/>
            <person name="Postlethwait J."/>
            <person name="Bobe J."/>
            <person name="Montfort J."/>
            <person name="Bouchez O."/>
            <person name="Begum T."/>
            <person name="Mejri S."/>
            <person name="Adams A."/>
            <person name="Chen W.-J."/>
            <person name="Guiguen Y."/>
        </authorList>
    </citation>
    <scope>NUCLEOTIDE SEQUENCE</scope>
    <source>
        <strain evidence="4">YG-15Mar2019-1</strain>
        <tissue evidence="4">Brain</tissue>
    </source>
</reference>
<evidence type="ECO:0000256" key="3">
    <source>
        <dbReference type="SAM" id="Phobius"/>
    </source>
</evidence>
<evidence type="ECO:0000313" key="4">
    <source>
        <dbReference type="EMBL" id="KAG7460105.1"/>
    </source>
</evidence>
<dbReference type="GO" id="GO:0016020">
    <property type="term" value="C:membrane"/>
    <property type="evidence" value="ECO:0007669"/>
    <property type="project" value="TreeGrafter"/>
</dbReference>
<dbReference type="Proteomes" id="UP001046870">
    <property type="component" value="Chromosome 19"/>
</dbReference>
<feature type="transmembrane region" description="Helical" evidence="3">
    <location>
        <begin position="297"/>
        <end position="319"/>
    </location>
</feature>
<gene>
    <name evidence="4" type="ORF">MATL_G00217730</name>
</gene>
<keyword evidence="3" id="KW-0472">Membrane</keyword>
<evidence type="ECO:0000256" key="2">
    <source>
        <dbReference type="SAM" id="MobiDB-lite"/>
    </source>
</evidence>
<keyword evidence="3" id="KW-1133">Transmembrane helix</keyword>
<keyword evidence="3" id="KW-0812">Transmembrane</keyword>
<accession>A0A9D3PH53</accession>
<feature type="transmembrane region" description="Helical" evidence="3">
    <location>
        <begin position="325"/>
        <end position="344"/>
    </location>
</feature>
<sequence>MGERGTSQKDKAVQIHRNSSVNSTGQKLHTMDVDKNWEELVQLVVKYISDTLNYIQTVQHFCEDHGNWLHERENELKAMRGLGKGKGRLEKKLKEELEKTLKGLEKLTLFLEAVEKLAVTSLSFFEEENPFCHLLVGKSSVAVNSVISDARKACPLLIHFKRDNRAFFLPNLINVDALVLQLNIYLQKSKDLYERIGKGSKTLSFVMIHRQKEILMTNICSNLTNAAMQEMLDHLKELTNIRKEEDFRLTFLFGDSSSQFITEFSKRRARMREFLGALEERAVQLDRMKMGASISSVAGSTVGLASGVVSIVGLALAPVTAGTSLILTMVGVGLGVTSGVNSLATGEHQSGQREQE</sequence>
<dbReference type="PANTHER" id="PTHR14096:SF57">
    <property type="entry name" value="APOLIPOPROTEIN L4"/>
    <property type="match status" value="1"/>
</dbReference>
<dbReference type="OrthoDB" id="6146578at2759"/>
<organism evidence="4 5">
    <name type="scientific">Megalops atlanticus</name>
    <name type="common">Tarpon</name>
    <name type="synonym">Clupea gigantea</name>
    <dbReference type="NCBI Taxonomy" id="7932"/>
    <lineage>
        <taxon>Eukaryota</taxon>
        <taxon>Metazoa</taxon>
        <taxon>Chordata</taxon>
        <taxon>Craniata</taxon>
        <taxon>Vertebrata</taxon>
        <taxon>Euteleostomi</taxon>
        <taxon>Actinopterygii</taxon>
        <taxon>Neopterygii</taxon>
        <taxon>Teleostei</taxon>
        <taxon>Elopiformes</taxon>
        <taxon>Megalopidae</taxon>
        <taxon>Megalops</taxon>
    </lineage>
</organism>
<comment type="similarity">
    <text evidence="1">Belongs to the apolipoprotein L family.</text>
</comment>
<proteinExistence type="inferred from homology"/>
<feature type="compositionally biased region" description="Polar residues" evidence="2">
    <location>
        <begin position="16"/>
        <end position="26"/>
    </location>
</feature>
<dbReference type="AlphaFoldDB" id="A0A9D3PH53"/>